<gene>
    <name evidence="1" type="ORF">ACFOX0_14455</name>
</gene>
<organism evidence="1 2">
    <name type="scientific">Micromonospora zhanjiangensis</name>
    <dbReference type="NCBI Taxonomy" id="1522057"/>
    <lineage>
        <taxon>Bacteria</taxon>
        <taxon>Bacillati</taxon>
        <taxon>Actinomycetota</taxon>
        <taxon>Actinomycetes</taxon>
        <taxon>Micromonosporales</taxon>
        <taxon>Micromonosporaceae</taxon>
        <taxon>Micromonospora</taxon>
    </lineage>
</organism>
<proteinExistence type="predicted"/>
<keyword evidence="2" id="KW-1185">Reference proteome</keyword>
<dbReference type="Proteomes" id="UP001595868">
    <property type="component" value="Unassembled WGS sequence"/>
</dbReference>
<sequence>MDLFGPPEREPAPKPASDQVVRLEVLVTVKAAPNPSEKYGETVCVAGVSTDLRRPGWVRLYPINFRELSSDENFRKYDVISVDATPARQDQRRESWRPRMTSMVRLRHLEPWKHRRAWLDQYVEDSMCRLNQDARIDANAKSLSLVRPREVGGLTIKPHPGWTPDEQRRIDAYVSQLDLFSGQDRTPLAAPRFKAAYRYRCHDQMCNGHQQGLIDWEFVALQRRLRHLTDGEIRRQLEDKFVRLMCDPSRDVAFYVGNQAKRAHVFSVLGVYYPKG</sequence>
<reference evidence="2" key="1">
    <citation type="journal article" date="2019" name="Int. J. Syst. Evol. Microbiol.">
        <title>The Global Catalogue of Microorganisms (GCM) 10K type strain sequencing project: providing services to taxonomists for standard genome sequencing and annotation.</title>
        <authorList>
            <consortium name="The Broad Institute Genomics Platform"/>
            <consortium name="The Broad Institute Genome Sequencing Center for Infectious Disease"/>
            <person name="Wu L."/>
            <person name="Ma J."/>
        </authorList>
    </citation>
    <scope>NUCLEOTIDE SEQUENCE [LARGE SCALE GENOMIC DNA]</scope>
    <source>
        <strain evidence="2">2902at01</strain>
    </source>
</reference>
<name>A0ABV8KLX9_9ACTN</name>
<comment type="caution">
    <text evidence="1">The sequence shown here is derived from an EMBL/GenBank/DDBJ whole genome shotgun (WGS) entry which is preliminary data.</text>
</comment>
<evidence type="ECO:0000313" key="2">
    <source>
        <dbReference type="Proteomes" id="UP001595868"/>
    </source>
</evidence>
<protein>
    <submittedName>
        <fullName evidence="1">Uncharacterized protein</fullName>
    </submittedName>
</protein>
<dbReference type="RefSeq" id="WP_377545932.1">
    <property type="nucleotide sequence ID" value="NZ_JBHSBN010000008.1"/>
</dbReference>
<evidence type="ECO:0000313" key="1">
    <source>
        <dbReference type="EMBL" id="MFC4107124.1"/>
    </source>
</evidence>
<dbReference type="EMBL" id="JBHSBN010000008">
    <property type="protein sequence ID" value="MFC4107124.1"/>
    <property type="molecule type" value="Genomic_DNA"/>
</dbReference>
<accession>A0ABV8KLX9</accession>